<dbReference type="OrthoDB" id="7063275at2"/>
<comment type="caution">
    <text evidence="3">The sequence shown here is derived from an EMBL/GenBank/DDBJ whole genome shotgun (WGS) entry which is preliminary data.</text>
</comment>
<name>A0A2A8CZJ8_9BACT</name>
<feature type="chain" id="PRO_5013151370" description="SnoaL-like domain-containing protein" evidence="2">
    <location>
        <begin position="29"/>
        <end position="214"/>
    </location>
</feature>
<feature type="region of interest" description="Disordered" evidence="1">
    <location>
        <begin position="27"/>
        <end position="47"/>
    </location>
</feature>
<feature type="signal peptide" evidence="2">
    <location>
        <begin position="1"/>
        <end position="28"/>
    </location>
</feature>
<reference evidence="3 4" key="1">
    <citation type="submission" date="2017-10" db="EMBL/GenBank/DDBJ databases">
        <title>Draft genome of Longibacter Salinarum.</title>
        <authorList>
            <person name="Goh K.M."/>
            <person name="Shamsir M.S."/>
            <person name="Lim S.W."/>
        </authorList>
    </citation>
    <scope>NUCLEOTIDE SEQUENCE [LARGE SCALE GENOMIC DNA]</scope>
    <source>
        <strain evidence="3 4">KCTC 52045</strain>
    </source>
</reference>
<organism evidence="3 4">
    <name type="scientific">Longibacter salinarum</name>
    <dbReference type="NCBI Taxonomy" id="1850348"/>
    <lineage>
        <taxon>Bacteria</taxon>
        <taxon>Pseudomonadati</taxon>
        <taxon>Rhodothermota</taxon>
        <taxon>Rhodothermia</taxon>
        <taxon>Rhodothermales</taxon>
        <taxon>Salisaetaceae</taxon>
        <taxon>Longibacter</taxon>
    </lineage>
</organism>
<evidence type="ECO:0000256" key="2">
    <source>
        <dbReference type="SAM" id="SignalP"/>
    </source>
</evidence>
<evidence type="ECO:0000313" key="3">
    <source>
        <dbReference type="EMBL" id="PEN14054.1"/>
    </source>
</evidence>
<dbReference type="RefSeq" id="WP_098075218.1">
    <property type="nucleotide sequence ID" value="NZ_PDEQ01000003.1"/>
</dbReference>
<keyword evidence="2" id="KW-0732">Signal</keyword>
<gene>
    <name evidence="3" type="ORF">CRI94_08415</name>
</gene>
<dbReference type="EMBL" id="PDEQ01000003">
    <property type="protein sequence ID" value="PEN14054.1"/>
    <property type="molecule type" value="Genomic_DNA"/>
</dbReference>
<evidence type="ECO:0000313" key="4">
    <source>
        <dbReference type="Proteomes" id="UP000220102"/>
    </source>
</evidence>
<proteinExistence type="predicted"/>
<evidence type="ECO:0008006" key="5">
    <source>
        <dbReference type="Google" id="ProtNLM"/>
    </source>
</evidence>
<keyword evidence="4" id="KW-1185">Reference proteome</keyword>
<dbReference type="AlphaFoldDB" id="A0A2A8CZJ8"/>
<evidence type="ECO:0000256" key="1">
    <source>
        <dbReference type="SAM" id="MobiDB-lite"/>
    </source>
</evidence>
<dbReference type="Proteomes" id="UP000220102">
    <property type="component" value="Unassembled WGS sequence"/>
</dbReference>
<protein>
    <recommendedName>
        <fullName evidence="5">SnoaL-like domain-containing protein</fullName>
    </recommendedName>
</protein>
<sequence length="214" mass="23573">MRRDRVFNFSMIALLLVATLSWGGTARAEDGRGGSTSSRIAEEDAVASDSLDGPEAVAAAYLDAFRRTDWEGCARLMHPDALQALKDVLIRAAEADSSSGIPDALYGDNTPRETIRFAPPAELYARMLRVVYQKSPQATEVLDGLSSKVIGHVDETDTLVHVIARTHVDGRSGDERGQALSQIEVFSLERYQESWRLRLTTDVKNVARAVQKRQ</sequence>
<accession>A0A2A8CZJ8</accession>